<proteinExistence type="predicted"/>
<dbReference type="EMBL" id="QQAV01000001">
    <property type="protein sequence ID" value="RDI28947.1"/>
    <property type="molecule type" value="Genomic_DNA"/>
</dbReference>
<evidence type="ECO:0000313" key="4">
    <source>
        <dbReference type="Proteomes" id="UP000255265"/>
    </source>
</evidence>
<comment type="caution">
    <text evidence="3">The sequence shown here is derived from an EMBL/GenBank/DDBJ whole genome shotgun (WGS) entry which is preliminary data.</text>
</comment>
<name>A0A370FMK7_9BURK</name>
<dbReference type="Pfam" id="PF07813">
    <property type="entry name" value="LTXXQ"/>
    <property type="match status" value="1"/>
</dbReference>
<dbReference type="RefSeq" id="WP_114801695.1">
    <property type="nucleotide sequence ID" value="NZ_QQAV01000001.1"/>
</dbReference>
<gene>
    <name evidence="3" type="ORF">DFR41_101703</name>
</gene>
<dbReference type="InterPro" id="IPR012899">
    <property type="entry name" value="LTXXQ"/>
</dbReference>
<sequence>MKSPRHSLLAAGLLACAAFAASAQPAPSAPAEGAPPPAGMNGQRHGKTMDPQQRMERMKEHHAKRMEALKAKLQLTPAQQPAWDAYASAFTPPARPPGAREDLAKLSTPERLDRMQARQAERQARFAKVADATRSFYAQLSPQQRQTFDAETLPRMHARGEHPHGHGPRPGDAARG</sequence>
<feature type="compositionally biased region" description="Polar residues" evidence="1">
    <location>
        <begin position="140"/>
        <end position="149"/>
    </location>
</feature>
<feature type="region of interest" description="Disordered" evidence="1">
    <location>
        <begin position="21"/>
        <end position="64"/>
    </location>
</feature>
<dbReference type="AlphaFoldDB" id="A0A370FMK7"/>
<dbReference type="PROSITE" id="PS51257">
    <property type="entry name" value="PROKAR_LIPOPROTEIN"/>
    <property type="match status" value="1"/>
</dbReference>
<feature type="chain" id="PRO_5017026135" evidence="2">
    <location>
        <begin position="24"/>
        <end position="176"/>
    </location>
</feature>
<evidence type="ECO:0000313" key="3">
    <source>
        <dbReference type="EMBL" id="RDI28947.1"/>
    </source>
</evidence>
<dbReference type="OrthoDB" id="5298564at2"/>
<evidence type="ECO:0000256" key="2">
    <source>
        <dbReference type="SAM" id="SignalP"/>
    </source>
</evidence>
<feature type="region of interest" description="Disordered" evidence="1">
    <location>
        <begin position="140"/>
        <end position="176"/>
    </location>
</feature>
<feature type="compositionally biased region" description="Basic and acidic residues" evidence="1">
    <location>
        <begin position="53"/>
        <end position="64"/>
    </location>
</feature>
<feature type="compositionally biased region" description="Basic and acidic residues" evidence="1">
    <location>
        <begin position="152"/>
        <end position="164"/>
    </location>
</feature>
<feature type="region of interest" description="Disordered" evidence="1">
    <location>
        <begin position="88"/>
        <end position="108"/>
    </location>
</feature>
<protein>
    <submittedName>
        <fullName evidence="3">LTXXQ motif family protein</fullName>
    </submittedName>
</protein>
<dbReference type="GO" id="GO:0042597">
    <property type="term" value="C:periplasmic space"/>
    <property type="evidence" value="ECO:0007669"/>
    <property type="project" value="InterPro"/>
</dbReference>
<keyword evidence="2" id="KW-0732">Signal</keyword>
<organism evidence="3 4">
    <name type="scientific">Pseudacidovorax intermedius</name>
    <dbReference type="NCBI Taxonomy" id="433924"/>
    <lineage>
        <taxon>Bacteria</taxon>
        <taxon>Pseudomonadati</taxon>
        <taxon>Pseudomonadota</taxon>
        <taxon>Betaproteobacteria</taxon>
        <taxon>Burkholderiales</taxon>
        <taxon>Comamonadaceae</taxon>
        <taxon>Pseudacidovorax</taxon>
    </lineage>
</organism>
<reference evidence="3 4" key="1">
    <citation type="submission" date="2018-07" db="EMBL/GenBank/DDBJ databases">
        <title>Genomic Encyclopedia of Type Strains, Phase IV (KMG-IV): sequencing the most valuable type-strain genomes for metagenomic binning, comparative biology and taxonomic classification.</title>
        <authorList>
            <person name="Goeker M."/>
        </authorList>
    </citation>
    <scope>NUCLEOTIDE SEQUENCE [LARGE SCALE GENOMIC DNA]</scope>
    <source>
        <strain evidence="3 4">DSM 21352</strain>
    </source>
</reference>
<feature type="compositionally biased region" description="Basic and acidic residues" evidence="1">
    <location>
        <begin position="98"/>
        <end position="108"/>
    </location>
</feature>
<dbReference type="InterPro" id="IPR006311">
    <property type="entry name" value="TAT_signal"/>
</dbReference>
<feature type="signal peptide" evidence="2">
    <location>
        <begin position="1"/>
        <end position="23"/>
    </location>
</feature>
<keyword evidence="4" id="KW-1185">Reference proteome</keyword>
<dbReference type="PROSITE" id="PS51318">
    <property type="entry name" value="TAT"/>
    <property type="match status" value="1"/>
</dbReference>
<dbReference type="Proteomes" id="UP000255265">
    <property type="component" value="Unassembled WGS sequence"/>
</dbReference>
<feature type="compositionally biased region" description="Low complexity" evidence="1">
    <location>
        <begin position="21"/>
        <end position="32"/>
    </location>
</feature>
<accession>A0A370FMK7</accession>
<evidence type="ECO:0000256" key="1">
    <source>
        <dbReference type="SAM" id="MobiDB-lite"/>
    </source>
</evidence>